<sequence>MAAAASASACLSPLSSSSGSCLRKSGSPSIFLSYPLIIQQHHRFWGNWNTNGADSATAAILHLRRGSIRISVDLKKPQICRFPCSSSSSSSYSLKVSLVRDSKTTAVTSKSWETLVLDSECPVLVEFFARWCGPCQMVHRVMDELAFEYRGKVKCLVLDIDTDLPVAENYDVKAVPVVLIFKDGEKRDSIIGTMPKELYVAAIKKVLLP</sequence>
<evidence type="ECO:0000259" key="6">
    <source>
        <dbReference type="PROSITE" id="PS51352"/>
    </source>
</evidence>
<evidence type="ECO:0000256" key="1">
    <source>
        <dbReference type="ARBA" id="ARBA00022448"/>
    </source>
</evidence>
<keyword evidence="2" id="KW-0809">Transit peptide</keyword>
<evidence type="ECO:0000313" key="8">
    <source>
        <dbReference type="Proteomes" id="UP001279734"/>
    </source>
</evidence>
<evidence type="ECO:0000256" key="5">
    <source>
        <dbReference type="ARBA" id="ARBA00023284"/>
    </source>
</evidence>
<comment type="caution">
    <text evidence="7">The sequence shown here is derived from an EMBL/GenBank/DDBJ whole genome shotgun (WGS) entry which is preliminary data.</text>
</comment>
<evidence type="ECO:0000256" key="4">
    <source>
        <dbReference type="ARBA" id="ARBA00023157"/>
    </source>
</evidence>
<feature type="domain" description="Thioredoxin" evidence="6">
    <location>
        <begin position="93"/>
        <end position="208"/>
    </location>
</feature>
<dbReference type="PANTHER" id="PTHR45663:SF21">
    <property type="entry name" value="THIOREDOXIN M3, CHLOROPLASTIC"/>
    <property type="match status" value="1"/>
</dbReference>
<dbReference type="PANTHER" id="PTHR45663">
    <property type="entry name" value="GEO12009P1"/>
    <property type="match status" value="1"/>
</dbReference>
<dbReference type="SUPFAM" id="SSF52833">
    <property type="entry name" value="Thioredoxin-like"/>
    <property type="match status" value="1"/>
</dbReference>
<evidence type="ECO:0000313" key="7">
    <source>
        <dbReference type="EMBL" id="GMH09686.1"/>
    </source>
</evidence>
<keyword evidence="3" id="KW-0249">Electron transport</keyword>
<dbReference type="InterPro" id="IPR017937">
    <property type="entry name" value="Thioredoxin_CS"/>
</dbReference>
<dbReference type="AlphaFoldDB" id="A0AAD3SFN3"/>
<dbReference type="GO" id="GO:0005737">
    <property type="term" value="C:cytoplasm"/>
    <property type="evidence" value="ECO:0007669"/>
    <property type="project" value="TreeGrafter"/>
</dbReference>
<dbReference type="Proteomes" id="UP001279734">
    <property type="component" value="Unassembled WGS sequence"/>
</dbReference>
<dbReference type="PROSITE" id="PS51352">
    <property type="entry name" value="THIOREDOXIN_2"/>
    <property type="match status" value="1"/>
</dbReference>
<dbReference type="InterPro" id="IPR036249">
    <property type="entry name" value="Thioredoxin-like_sf"/>
</dbReference>
<keyword evidence="8" id="KW-1185">Reference proteome</keyword>
<keyword evidence="1" id="KW-0813">Transport</keyword>
<dbReference type="InterPro" id="IPR013766">
    <property type="entry name" value="Thioredoxin_domain"/>
</dbReference>
<dbReference type="GO" id="GO:0015035">
    <property type="term" value="F:protein-disulfide reductase activity"/>
    <property type="evidence" value="ECO:0007669"/>
    <property type="project" value="TreeGrafter"/>
</dbReference>
<dbReference type="PROSITE" id="PS00194">
    <property type="entry name" value="THIOREDOXIN_1"/>
    <property type="match status" value="1"/>
</dbReference>
<keyword evidence="5" id="KW-0676">Redox-active center</keyword>
<gene>
    <name evidence="7" type="ORF">Nepgr_011527</name>
</gene>
<organism evidence="7 8">
    <name type="scientific">Nepenthes gracilis</name>
    <name type="common">Slender pitcher plant</name>
    <dbReference type="NCBI Taxonomy" id="150966"/>
    <lineage>
        <taxon>Eukaryota</taxon>
        <taxon>Viridiplantae</taxon>
        <taxon>Streptophyta</taxon>
        <taxon>Embryophyta</taxon>
        <taxon>Tracheophyta</taxon>
        <taxon>Spermatophyta</taxon>
        <taxon>Magnoliopsida</taxon>
        <taxon>eudicotyledons</taxon>
        <taxon>Gunneridae</taxon>
        <taxon>Pentapetalae</taxon>
        <taxon>Caryophyllales</taxon>
        <taxon>Nepenthaceae</taxon>
        <taxon>Nepenthes</taxon>
    </lineage>
</organism>
<name>A0AAD3SFN3_NEPGR</name>
<evidence type="ECO:0000256" key="3">
    <source>
        <dbReference type="ARBA" id="ARBA00022982"/>
    </source>
</evidence>
<dbReference type="EMBL" id="BSYO01000009">
    <property type="protein sequence ID" value="GMH09686.1"/>
    <property type="molecule type" value="Genomic_DNA"/>
</dbReference>
<dbReference type="CDD" id="cd02947">
    <property type="entry name" value="TRX_family"/>
    <property type="match status" value="1"/>
</dbReference>
<dbReference type="Pfam" id="PF00085">
    <property type="entry name" value="Thioredoxin"/>
    <property type="match status" value="1"/>
</dbReference>
<accession>A0AAD3SFN3</accession>
<protein>
    <recommendedName>
        <fullName evidence="6">Thioredoxin domain-containing protein</fullName>
    </recommendedName>
</protein>
<dbReference type="FunFam" id="3.40.30.10:FF:000001">
    <property type="entry name" value="Thioredoxin"/>
    <property type="match status" value="1"/>
</dbReference>
<proteinExistence type="predicted"/>
<evidence type="ECO:0000256" key="2">
    <source>
        <dbReference type="ARBA" id="ARBA00022946"/>
    </source>
</evidence>
<keyword evidence="4" id="KW-1015">Disulfide bond</keyword>
<dbReference type="PRINTS" id="PR00421">
    <property type="entry name" value="THIOREDOXIN"/>
</dbReference>
<dbReference type="Gene3D" id="3.40.30.10">
    <property type="entry name" value="Glutaredoxin"/>
    <property type="match status" value="1"/>
</dbReference>
<reference evidence="7" key="1">
    <citation type="submission" date="2023-05" db="EMBL/GenBank/DDBJ databases">
        <title>Nepenthes gracilis genome sequencing.</title>
        <authorList>
            <person name="Fukushima K."/>
        </authorList>
    </citation>
    <scope>NUCLEOTIDE SEQUENCE</scope>
    <source>
        <strain evidence="7">SING2019-196</strain>
    </source>
</reference>